<dbReference type="InterPro" id="IPR003879">
    <property type="entry name" value="Butyrophylin_SPRY"/>
</dbReference>
<name>A0A6J2S454_COTGO</name>
<dbReference type="SUPFAM" id="SSF57845">
    <property type="entry name" value="B-box zinc-binding domain"/>
    <property type="match status" value="1"/>
</dbReference>
<dbReference type="PROSITE" id="PS50119">
    <property type="entry name" value="ZF_BBOX"/>
    <property type="match status" value="1"/>
</dbReference>
<evidence type="ECO:0000259" key="9">
    <source>
        <dbReference type="PROSITE" id="PS50119"/>
    </source>
</evidence>
<evidence type="ECO:0000313" key="12">
    <source>
        <dbReference type="RefSeq" id="XP_029317401.1"/>
    </source>
</evidence>
<dbReference type="GeneID" id="115028117"/>
<evidence type="ECO:0000256" key="4">
    <source>
        <dbReference type="ARBA" id="ARBA00022833"/>
    </source>
</evidence>
<accession>A0A6J2S454</accession>
<dbReference type="InterPro" id="IPR001870">
    <property type="entry name" value="B30.2/SPRY"/>
</dbReference>
<dbReference type="SUPFAM" id="SSF49899">
    <property type="entry name" value="Concanavalin A-like lectins/glucanases"/>
    <property type="match status" value="1"/>
</dbReference>
<keyword evidence="3 6" id="KW-0863">Zinc-finger</keyword>
<dbReference type="KEGG" id="cgob:115028117"/>
<dbReference type="InterPro" id="IPR043136">
    <property type="entry name" value="B30.2/SPRY_sf"/>
</dbReference>
<dbReference type="RefSeq" id="XP_029317401.1">
    <property type="nucleotide sequence ID" value="XM_029461541.1"/>
</dbReference>
<protein>
    <submittedName>
        <fullName evidence="12">Zinc finger protein RFP-like</fullName>
    </submittedName>
</protein>
<keyword evidence="4" id="KW-0862">Zinc</keyword>
<dbReference type="GO" id="GO:0008270">
    <property type="term" value="F:zinc ion binding"/>
    <property type="evidence" value="ECO:0007669"/>
    <property type="project" value="UniProtKB-KW"/>
</dbReference>
<dbReference type="InterPro" id="IPR001841">
    <property type="entry name" value="Znf_RING"/>
</dbReference>
<evidence type="ECO:0000259" key="8">
    <source>
        <dbReference type="PROSITE" id="PS50089"/>
    </source>
</evidence>
<dbReference type="AlphaFoldDB" id="A0A6J2S454"/>
<proteinExistence type="predicted"/>
<dbReference type="CDD" id="cd13733">
    <property type="entry name" value="SPRY_PRY_C-I_1"/>
    <property type="match status" value="1"/>
</dbReference>
<dbReference type="InterPro" id="IPR051051">
    <property type="entry name" value="E3_ubiq-ligase_TRIM/RNF"/>
</dbReference>
<evidence type="ECO:0000256" key="6">
    <source>
        <dbReference type="PROSITE-ProRule" id="PRU00024"/>
    </source>
</evidence>
<dbReference type="SMART" id="SM00449">
    <property type="entry name" value="SPRY"/>
    <property type="match status" value="1"/>
</dbReference>
<sequence>MASASSFPCEEQLLCSICLDAFTEPVSTPCGHNYCKSCITGYWASSGLTQCPLCMKKFRRRPHLHVNTEFRDMVEHFNNMRVRGEDDMPAKPGEVPCDICLEPKLKAQKTCLVCLASYCQTHLEPHQRVTTLKKHQLIDPVSNLENRVCQKHDKMFELFCPVDQLCVCFLCLKDGHAMHQAVPLEHAFRERKVQLDNVTSVIKMIENTKSRSIKEIKHSVDQNKKESEKEIADIAEVFIALLVSLQRSQTELIEMIQEKQKAAQKQAEDCVTQLEQEVSELRRRRSEMEQLLQTEDHLSLLQSCPSISFPLHTEDLFDPLSLSTPPFTPDLPDVSQQSYVGMVKKAVAHLEKTLSNEMEMLIHEVRLGDGCDAAEQPVAAEKQMPDGFVKEMWNPPQDKLMMIQQYYTVDVTLDADTANSTLRVSDDGKRLRFGGGSPSSILFGRRFEHQPFILGKEGFSSGRFYYEVQVSGREGWVLGVVKEPFNRDMFFFPTPEDGGWTLRGIYKQEEDYLACTYGSATLFVRQRHQTIGVFVDYEKGEVSFYDVDARTLIYSYSGYTFIDTPPVFKTFLYSMAGTSLSSRSKLYPIFGILENDLDCKLVITSARTTYNYYRGLH</sequence>
<dbReference type="InParanoid" id="A0A6J2S454"/>
<keyword evidence="1" id="KW-0399">Innate immunity</keyword>
<organism evidence="11 12">
    <name type="scientific">Cottoperca gobio</name>
    <name type="common">Frogmouth</name>
    <name type="synonym">Aphritis gobio</name>
    <dbReference type="NCBI Taxonomy" id="56716"/>
    <lineage>
        <taxon>Eukaryota</taxon>
        <taxon>Metazoa</taxon>
        <taxon>Chordata</taxon>
        <taxon>Craniata</taxon>
        <taxon>Vertebrata</taxon>
        <taxon>Euteleostomi</taxon>
        <taxon>Actinopterygii</taxon>
        <taxon>Neopterygii</taxon>
        <taxon>Teleostei</taxon>
        <taxon>Neoteleostei</taxon>
        <taxon>Acanthomorphata</taxon>
        <taxon>Eupercaria</taxon>
        <taxon>Perciformes</taxon>
        <taxon>Notothenioidei</taxon>
        <taxon>Bovichtidae</taxon>
        <taxon>Cottoperca</taxon>
    </lineage>
</organism>
<keyword evidence="11" id="KW-1185">Reference proteome</keyword>
<evidence type="ECO:0000259" key="10">
    <source>
        <dbReference type="PROSITE" id="PS50188"/>
    </source>
</evidence>
<dbReference type="InterPro" id="IPR003877">
    <property type="entry name" value="SPRY_dom"/>
</dbReference>
<dbReference type="Proteomes" id="UP000504630">
    <property type="component" value="Chromosome 23"/>
</dbReference>
<dbReference type="Pfam" id="PF13765">
    <property type="entry name" value="PRY"/>
    <property type="match status" value="1"/>
</dbReference>
<dbReference type="PANTHER" id="PTHR25465">
    <property type="entry name" value="B-BOX DOMAIN CONTAINING"/>
    <property type="match status" value="1"/>
</dbReference>
<dbReference type="SUPFAM" id="SSF57850">
    <property type="entry name" value="RING/U-box"/>
    <property type="match status" value="1"/>
</dbReference>
<dbReference type="Pfam" id="PF00622">
    <property type="entry name" value="SPRY"/>
    <property type="match status" value="1"/>
</dbReference>
<dbReference type="InterPro" id="IPR000315">
    <property type="entry name" value="Znf_B-box"/>
</dbReference>
<feature type="domain" description="B30.2/SPRY" evidence="10">
    <location>
        <begin position="391"/>
        <end position="610"/>
    </location>
</feature>
<feature type="domain" description="RING-type" evidence="8">
    <location>
        <begin position="15"/>
        <end position="54"/>
    </location>
</feature>
<dbReference type="InterPro" id="IPR017907">
    <property type="entry name" value="Znf_RING_CS"/>
</dbReference>
<dbReference type="OrthoDB" id="6105938at2759"/>
<keyword evidence="7" id="KW-0175">Coiled coil</keyword>
<evidence type="ECO:0000256" key="7">
    <source>
        <dbReference type="SAM" id="Coils"/>
    </source>
</evidence>
<dbReference type="Pfam" id="PF00643">
    <property type="entry name" value="zf-B_box"/>
    <property type="match status" value="1"/>
</dbReference>
<dbReference type="SMART" id="SM00184">
    <property type="entry name" value="RING"/>
    <property type="match status" value="1"/>
</dbReference>
<keyword evidence="5" id="KW-0391">Immunity</keyword>
<dbReference type="SMART" id="SM00589">
    <property type="entry name" value="PRY"/>
    <property type="match status" value="1"/>
</dbReference>
<evidence type="ECO:0000313" key="11">
    <source>
        <dbReference type="Proteomes" id="UP000504630"/>
    </source>
</evidence>
<dbReference type="CDD" id="cd19802">
    <property type="entry name" value="Bbox1_TRIM8-like"/>
    <property type="match status" value="1"/>
</dbReference>
<dbReference type="PANTHER" id="PTHR25465:SF32">
    <property type="entry name" value="BLOODTHIRSTY-RELATED GENE FAMILY, MEMBER 16 ISOFORM X1-RELATED"/>
    <property type="match status" value="1"/>
</dbReference>
<keyword evidence="2" id="KW-0479">Metal-binding</keyword>
<dbReference type="Gene3D" id="4.10.830.40">
    <property type="match status" value="1"/>
</dbReference>
<dbReference type="GO" id="GO:0005737">
    <property type="term" value="C:cytoplasm"/>
    <property type="evidence" value="ECO:0007669"/>
    <property type="project" value="UniProtKB-ARBA"/>
</dbReference>
<dbReference type="Gene3D" id="3.30.160.60">
    <property type="entry name" value="Classic Zinc Finger"/>
    <property type="match status" value="1"/>
</dbReference>
<dbReference type="InterPro" id="IPR006574">
    <property type="entry name" value="PRY"/>
</dbReference>
<dbReference type="InterPro" id="IPR013083">
    <property type="entry name" value="Znf_RING/FYVE/PHD"/>
</dbReference>
<evidence type="ECO:0000256" key="2">
    <source>
        <dbReference type="ARBA" id="ARBA00022723"/>
    </source>
</evidence>
<evidence type="ECO:0000256" key="1">
    <source>
        <dbReference type="ARBA" id="ARBA00022588"/>
    </source>
</evidence>
<dbReference type="PRINTS" id="PR01407">
    <property type="entry name" value="BUTYPHLNCDUF"/>
</dbReference>
<dbReference type="InterPro" id="IPR013320">
    <property type="entry name" value="ConA-like_dom_sf"/>
</dbReference>
<dbReference type="Gene3D" id="3.30.40.10">
    <property type="entry name" value="Zinc/RING finger domain, C3HC4 (zinc finger)"/>
    <property type="match status" value="1"/>
</dbReference>
<feature type="coiled-coil region" evidence="7">
    <location>
        <begin position="245"/>
        <end position="294"/>
    </location>
</feature>
<dbReference type="Pfam" id="PF13445">
    <property type="entry name" value="zf-RING_UBOX"/>
    <property type="match status" value="1"/>
</dbReference>
<feature type="domain" description="B box-type" evidence="9">
    <location>
        <begin position="144"/>
        <end position="184"/>
    </location>
</feature>
<reference evidence="12" key="1">
    <citation type="submission" date="2025-08" db="UniProtKB">
        <authorList>
            <consortium name="RefSeq"/>
        </authorList>
    </citation>
    <scope>IDENTIFICATION</scope>
</reference>
<dbReference type="SMART" id="SM00336">
    <property type="entry name" value="BBOX"/>
    <property type="match status" value="2"/>
</dbReference>
<dbReference type="CDD" id="cd19769">
    <property type="entry name" value="Bbox2_TRIM16-like"/>
    <property type="match status" value="1"/>
</dbReference>
<gene>
    <name evidence="12" type="primary">LOC115028117</name>
</gene>
<dbReference type="PROSITE" id="PS50089">
    <property type="entry name" value="ZF_RING_2"/>
    <property type="match status" value="1"/>
</dbReference>
<dbReference type="PROSITE" id="PS50188">
    <property type="entry name" value="B302_SPRY"/>
    <property type="match status" value="1"/>
</dbReference>
<dbReference type="GO" id="GO:0045087">
    <property type="term" value="P:innate immune response"/>
    <property type="evidence" value="ECO:0007669"/>
    <property type="project" value="UniProtKB-KW"/>
</dbReference>
<evidence type="ECO:0000256" key="5">
    <source>
        <dbReference type="ARBA" id="ARBA00022859"/>
    </source>
</evidence>
<dbReference type="InterPro" id="IPR058030">
    <property type="entry name" value="TRIM8/14/16/25/29/45/65_CC"/>
</dbReference>
<dbReference type="Pfam" id="PF25600">
    <property type="entry name" value="TRIM_CC"/>
    <property type="match status" value="1"/>
</dbReference>
<dbReference type="InterPro" id="IPR027370">
    <property type="entry name" value="Znf-RING_euk"/>
</dbReference>
<dbReference type="Gene3D" id="2.60.120.920">
    <property type="match status" value="1"/>
</dbReference>
<evidence type="ECO:0000256" key="3">
    <source>
        <dbReference type="ARBA" id="ARBA00022771"/>
    </source>
</evidence>
<dbReference type="PROSITE" id="PS00518">
    <property type="entry name" value="ZF_RING_1"/>
    <property type="match status" value="1"/>
</dbReference>